<keyword evidence="4" id="KW-1015">Disulfide bond</keyword>
<dbReference type="Gene3D" id="2.40.10.10">
    <property type="entry name" value="Trypsin-like serine proteases"/>
    <property type="match status" value="1"/>
</dbReference>
<name>A0A0L7LU17_OPEBR</name>
<keyword evidence="1 6" id="KW-0645">Protease</keyword>
<dbReference type="GO" id="GO:0006508">
    <property type="term" value="P:proteolysis"/>
    <property type="evidence" value="ECO:0007669"/>
    <property type="project" value="UniProtKB-KW"/>
</dbReference>
<dbReference type="SMART" id="SM00020">
    <property type="entry name" value="Tryp_SPc"/>
    <property type="match status" value="1"/>
</dbReference>
<dbReference type="PRINTS" id="PR00722">
    <property type="entry name" value="CHYMOTRYPSIN"/>
</dbReference>
<dbReference type="Proteomes" id="UP000037510">
    <property type="component" value="Unassembled WGS sequence"/>
</dbReference>
<comment type="caution">
    <text evidence="6">The sequence shown here is derived from an EMBL/GenBank/DDBJ whole genome shotgun (WGS) entry which is preliminary data.</text>
</comment>
<reference evidence="6 7" key="1">
    <citation type="journal article" date="2015" name="Genome Biol. Evol.">
        <title>The genome of winter moth (Operophtera brumata) provides a genomic perspective on sexual dimorphism and phenology.</title>
        <authorList>
            <person name="Derks M.F."/>
            <person name="Smit S."/>
            <person name="Salis L."/>
            <person name="Schijlen E."/>
            <person name="Bossers A."/>
            <person name="Mateman C."/>
            <person name="Pijl A.S."/>
            <person name="de Ridder D."/>
            <person name="Groenen M.A."/>
            <person name="Visser M.E."/>
            <person name="Megens H.J."/>
        </authorList>
    </citation>
    <scope>NUCLEOTIDE SEQUENCE [LARGE SCALE GENOMIC DNA]</scope>
    <source>
        <strain evidence="6">WM2013NL</strain>
        <tissue evidence="6">Head and thorax</tissue>
    </source>
</reference>
<evidence type="ECO:0000256" key="3">
    <source>
        <dbReference type="ARBA" id="ARBA00022825"/>
    </source>
</evidence>
<dbReference type="PROSITE" id="PS50240">
    <property type="entry name" value="TRYPSIN_DOM"/>
    <property type="match status" value="1"/>
</dbReference>
<evidence type="ECO:0000256" key="4">
    <source>
        <dbReference type="ARBA" id="ARBA00023157"/>
    </source>
</evidence>
<dbReference type="CDD" id="cd00190">
    <property type="entry name" value="Tryp_SPc"/>
    <property type="match status" value="1"/>
</dbReference>
<dbReference type="GO" id="GO:0004252">
    <property type="term" value="F:serine-type endopeptidase activity"/>
    <property type="evidence" value="ECO:0007669"/>
    <property type="project" value="InterPro"/>
</dbReference>
<keyword evidence="2" id="KW-0378">Hydrolase</keyword>
<dbReference type="InterPro" id="IPR001254">
    <property type="entry name" value="Trypsin_dom"/>
</dbReference>
<proteinExistence type="predicted"/>
<dbReference type="PANTHER" id="PTHR24252:SF7">
    <property type="entry name" value="HYALIN"/>
    <property type="match status" value="1"/>
</dbReference>
<gene>
    <name evidence="6" type="ORF">OBRU01_01881</name>
</gene>
<dbReference type="PROSITE" id="PS00134">
    <property type="entry name" value="TRYPSIN_HIS"/>
    <property type="match status" value="1"/>
</dbReference>
<feature type="domain" description="Peptidase S1" evidence="5">
    <location>
        <begin position="29"/>
        <end position="204"/>
    </location>
</feature>
<dbReference type="PANTHER" id="PTHR24252">
    <property type="entry name" value="ACROSIN-RELATED"/>
    <property type="match status" value="1"/>
</dbReference>
<evidence type="ECO:0000256" key="1">
    <source>
        <dbReference type="ARBA" id="ARBA00022670"/>
    </source>
</evidence>
<organism evidence="6 7">
    <name type="scientific">Operophtera brumata</name>
    <name type="common">Winter moth</name>
    <name type="synonym">Phalaena brumata</name>
    <dbReference type="NCBI Taxonomy" id="104452"/>
    <lineage>
        <taxon>Eukaryota</taxon>
        <taxon>Metazoa</taxon>
        <taxon>Ecdysozoa</taxon>
        <taxon>Arthropoda</taxon>
        <taxon>Hexapoda</taxon>
        <taxon>Insecta</taxon>
        <taxon>Pterygota</taxon>
        <taxon>Neoptera</taxon>
        <taxon>Endopterygota</taxon>
        <taxon>Lepidoptera</taxon>
        <taxon>Glossata</taxon>
        <taxon>Ditrysia</taxon>
        <taxon>Geometroidea</taxon>
        <taxon>Geometridae</taxon>
        <taxon>Larentiinae</taxon>
        <taxon>Operophtera</taxon>
    </lineage>
</organism>
<dbReference type="InterPro" id="IPR001314">
    <property type="entry name" value="Peptidase_S1A"/>
</dbReference>
<dbReference type="FunFam" id="2.40.10.10:FF:000073">
    <property type="entry name" value="Trypsin alpha"/>
    <property type="match status" value="1"/>
</dbReference>
<dbReference type="InterPro" id="IPR009003">
    <property type="entry name" value="Peptidase_S1_PA"/>
</dbReference>
<evidence type="ECO:0000313" key="6">
    <source>
        <dbReference type="EMBL" id="KOB78701.1"/>
    </source>
</evidence>
<dbReference type="STRING" id="104452.A0A0L7LU17"/>
<evidence type="ECO:0000259" key="5">
    <source>
        <dbReference type="PROSITE" id="PS50240"/>
    </source>
</evidence>
<protein>
    <submittedName>
        <fullName evidence="6">Vitellin-degrading protease</fullName>
    </submittedName>
</protein>
<dbReference type="Pfam" id="PF00089">
    <property type="entry name" value="Trypsin"/>
    <property type="match status" value="1"/>
</dbReference>
<dbReference type="SUPFAM" id="SSF50494">
    <property type="entry name" value="Trypsin-like serine proteases"/>
    <property type="match status" value="1"/>
</dbReference>
<dbReference type="AlphaFoldDB" id="A0A0L7LU17"/>
<keyword evidence="3" id="KW-0720">Serine protease</keyword>
<sequence>MIKSCKSVILSKPQRQSNKSKNTILVNTYSAVLYMRTVAQVSVLYRGRHSCGGTIIGRDVVVTAAHCVVGANPSDFQIRAGSSSSSQGGQVIPVGDLIWHPDFSYTDMDSDIAILWLSWPLEFNDAVKQVKMVEAGEEIDDSSLTVVTGWGNMAEGGGYPPTLQKVMIPKVNARVCEEAYSAIYSISPRMLCAGVPEGGKDACQVNMQQLNMH</sequence>
<dbReference type="InterPro" id="IPR018114">
    <property type="entry name" value="TRYPSIN_HIS"/>
</dbReference>
<dbReference type="EMBL" id="JTDY01000130">
    <property type="protein sequence ID" value="KOB78701.1"/>
    <property type="molecule type" value="Genomic_DNA"/>
</dbReference>
<keyword evidence="7" id="KW-1185">Reference proteome</keyword>
<dbReference type="InterPro" id="IPR043504">
    <property type="entry name" value="Peptidase_S1_PA_chymotrypsin"/>
</dbReference>
<evidence type="ECO:0000256" key="2">
    <source>
        <dbReference type="ARBA" id="ARBA00022801"/>
    </source>
</evidence>
<evidence type="ECO:0000313" key="7">
    <source>
        <dbReference type="Proteomes" id="UP000037510"/>
    </source>
</evidence>
<accession>A0A0L7LU17</accession>